<dbReference type="NCBIfam" id="TIGR01484">
    <property type="entry name" value="HAD-SF-IIB"/>
    <property type="match status" value="1"/>
</dbReference>
<dbReference type="InterPro" id="IPR006379">
    <property type="entry name" value="HAD-SF_hydro_IIB"/>
</dbReference>
<dbReference type="SFLD" id="SFLDS00003">
    <property type="entry name" value="Haloacid_Dehalogenase"/>
    <property type="match status" value="1"/>
</dbReference>
<gene>
    <name evidence="4" type="ORF">EV216_106110</name>
</gene>
<dbReference type="Gene3D" id="3.40.50.1000">
    <property type="entry name" value="HAD superfamily/HAD-like"/>
    <property type="match status" value="1"/>
</dbReference>
<accession>A0A4R1YX70</accession>
<sequence>MPSPPFLVFTDLDGTLLDHEDYSHDPAEPALARLRAAGVPVILASSKTAGEIAPLRADLGLADHPAIVENGAGVLEPGAEAPEDRGRYGELRVLLDRLPASLRAAFRGFGDWDVPMIARRTGLPLAEAELAARRRFSEPGLWRGSEAQKAAFLGALAAQGVQAREGGRFLTLSFGGTKASRMAEIAARYGRPFTVALGDAPNDVEMLEAADLGFVIANPHRPSLPPLSGEAGGRIVRIDAAGPKGWNAAMERVIKGRGI</sequence>
<dbReference type="RefSeq" id="WP_132694087.1">
    <property type="nucleotide sequence ID" value="NZ_SLVM01000006.1"/>
</dbReference>
<dbReference type="PANTHER" id="PTHR10000">
    <property type="entry name" value="PHOSPHOSERINE PHOSPHATASE"/>
    <property type="match status" value="1"/>
</dbReference>
<dbReference type="Gene3D" id="3.30.980.20">
    <property type="entry name" value="Putative mannosyl-3-phosphoglycerate phosphatase, domain 2"/>
    <property type="match status" value="1"/>
</dbReference>
<protein>
    <submittedName>
        <fullName evidence="4">Mannosyl-3-phosphoglycerate phosphatase</fullName>
    </submittedName>
</protein>
<dbReference type="GO" id="GO:0051479">
    <property type="term" value="P:mannosylglycerate biosynthetic process"/>
    <property type="evidence" value="ECO:0007669"/>
    <property type="project" value="InterPro"/>
</dbReference>
<dbReference type="InterPro" id="IPR036412">
    <property type="entry name" value="HAD-like_sf"/>
</dbReference>
<dbReference type="GO" id="GO:0050531">
    <property type="term" value="F:mannosyl-3-phosphoglycerate phosphatase activity"/>
    <property type="evidence" value="ECO:0007669"/>
    <property type="project" value="InterPro"/>
</dbReference>
<evidence type="ECO:0000256" key="2">
    <source>
        <dbReference type="ARBA" id="ARBA00022801"/>
    </source>
</evidence>
<keyword evidence="5" id="KW-1185">Reference proteome</keyword>
<keyword evidence="3" id="KW-0460">Magnesium</keyword>
<proteinExistence type="predicted"/>
<dbReference type="Proteomes" id="UP000295277">
    <property type="component" value="Unassembled WGS sequence"/>
</dbReference>
<name>A0A4R1YX70_9RHOB</name>
<dbReference type="SFLD" id="SFLDG01140">
    <property type="entry name" value="C2.B:_Phosphomannomutase_and_P"/>
    <property type="match status" value="1"/>
</dbReference>
<dbReference type="Pfam" id="PF08282">
    <property type="entry name" value="Hydrolase_3"/>
    <property type="match status" value="2"/>
</dbReference>
<comment type="caution">
    <text evidence="4">The sequence shown here is derived from an EMBL/GenBank/DDBJ whole genome shotgun (WGS) entry which is preliminary data.</text>
</comment>
<keyword evidence="1" id="KW-0479">Metal-binding</keyword>
<dbReference type="SUPFAM" id="SSF56784">
    <property type="entry name" value="HAD-like"/>
    <property type="match status" value="1"/>
</dbReference>
<dbReference type="PANTHER" id="PTHR10000:SF8">
    <property type="entry name" value="HAD SUPERFAMILY HYDROLASE-LIKE, TYPE 3"/>
    <property type="match status" value="1"/>
</dbReference>
<dbReference type="AlphaFoldDB" id="A0A4R1YX70"/>
<keyword evidence="2" id="KW-0378">Hydrolase</keyword>
<dbReference type="EMBL" id="SLVM01000006">
    <property type="protein sequence ID" value="TCM85810.1"/>
    <property type="molecule type" value="Genomic_DNA"/>
</dbReference>
<organism evidence="4 5">
    <name type="scientific">Rhodovulum steppense</name>
    <dbReference type="NCBI Taxonomy" id="540251"/>
    <lineage>
        <taxon>Bacteria</taxon>
        <taxon>Pseudomonadati</taxon>
        <taxon>Pseudomonadota</taxon>
        <taxon>Alphaproteobacteria</taxon>
        <taxon>Rhodobacterales</taxon>
        <taxon>Paracoccaceae</taxon>
        <taxon>Rhodovulum</taxon>
    </lineage>
</organism>
<dbReference type="OrthoDB" id="193379at2"/>
<evidence type="ECO:0000256" key="3">
    <source>
        <dbReference type="ARBA" id="ARBA00022842"/>
    </source>
</evidence>
<dbReference type="SFLD" id="SFLDG01142">
    <property type="entry name" value="C2.B.2:_Mannosyl-3-phosphoglyc"/>
    <property type="match status" value="1"/>
</dbReference>
<reference evidence="4 5" key="1">
    <citation type="submission" date="2019-03" db="EMBL/GenBank/DDBJ databases">
        <title>Genomic Encyclopedia of Type Strains, Phase IV (KMG-IV): sequencing the most valuable type-strain genomes for metagenomic binning, comparative biology and taxonomic classification.</title>
        <authorList>
            <person name="Goeker M."/>
        </authorList>
    </citation>
    <scope>NUCLEOTIDE SEQUENCE [LARGE SCALE GENOMIC DNA]</scope>
    <source>
        <strain evidence="4 5">DSM 21153</strain>
    </source>
</reference>
<dbReference type="InterPro" id="IPR006381">
    <property type="entry name" value="HAD-SF-IIB-MPGP"/>
</dbReference>
<dbReference type="NCBIfam" id="TIGR01486">
    <property type="entry name" value="HAD-SF-IIB-MPGP"/>
    <property type="match status" value="1"/>
</dbReference>
<evidence type="ECO:0000313" key="4">
    <source>
        <dbReference type="EMBL" id="TCM85810.1"/>
    </source>
</evidence>
<dbReference type="GO" id="GO:0005829">
    <property type="term" value="C:cytosol"/>
    <property type="evidence" value="ECO:0007669"/>
    <property type="project" value="TreeGrafter"/>
</dbReference>
<evidence type="ECO:0000313" key="5">
    <source>
        <dbReference type="Proteomes" id="UP000295277"/>
    </source>
</evidence>
<dbReference type="GO" id="GO:0000287">
    <property type="term" value="F:magnesium ion binding"/>
    <property type="evidence" value="ECO:0007669"/>
    <property type="project" value="TreeGrafter"/>
</dbReference>
<evidence type="ECO:0000256" key="1">
    <source>
        <dbReference type="ARBA" id="ARBA00022723"/>
    </source>
</evidence>
<dbReference type="InterPro" id="IPR023214">
    <property type="entry name" value="HAD_sf"/>
</dbReference>